<evidence type="ECO:0000313" key="2">
    <source>
        <dbReference type="EMBL" id="QEK64005.1"/>
    </source>
</evidence>
<feature type="signal peptide" evidence="1">
    <location>
        <begin position="1"/>
        <end position="24"/>
    </location>
</feature>
<reference evidence="2 3" key="1">
    <citation type="journal article" date="2018" name="Plant Biotechnol. Rep.">
        <title>Diversity and antifungal activity of endophytic bacteria associated with Panax ginseng seedlings.</title>
        <authorList>
            <person name="Park J.M."/>
            <person name="Hong C.E."/>
            <person name="Jo S.H."/>
        </authorList>
    </citation>
    <scope>NUCLEOTIDE SEQUENCE [LARGE SCALE GENOMIC DNA]</scope>
    <source>
        <strain evidence="2 3">PgKB20</strain>
    </source>
</reference>
<feature type="chain" id="PRO_5022897150" evidence="1">
    <location>
        <begin position="25"/>
        <end position="167"/>
    </location>
</feature>
<protein>
    <submittedName>
        <fullName evidence="2">Uncharacterized protein</fullName>
    </submittedName>
</protein>
<keyword evidence="3" id="KW-1185">Reference proteome</keyword>
<dbReference type="RefSeq" id="WP_056765776.1">
    <property type="nucleotide sequence ID" value="NZ_CP043404.1"/>
</dbReference>
<proteinExistence type="predicted"/>
<name>A0A5C0WII1_BACIA</name>
<accession>A0A5C0WII1</accession>
<evidence type="ECO:0000256" key="1">
    <source>
        <dbReference type="SAM" id="SignalP"/>
    </source>
</evidence>
<organism evidence="2 3">
    <name type="scientific">Bacillus safensis</name>
    <dbReference type="NCBI Taxonomy" id="561879"/>
    <lineage>
        <taxon>Bacteria</taxon>
        <taxon>Bacillati</taxon>
        <taxon>Bacillota</taxon>
        <taxon>Bacilli</taxon>
        <taxon>Bacillales</taxon>
        <taxon>Bacillaceae</taxon>
        <taxon>Bacillus</taxon>
    </lineage>
</organism>
<dbReference type="GeneID" id="71771730"/>
<keyword evidence="1" id="KW-0732">Signal</keyword>
<gene>
    <name evidence="2" type="ORF">FX981_02248</name>
</gene>
<dbReference type="Proteomes" id="UP000325032">
    <property type="component" value="Chromosome"/>
</dbReference>
<evidence type="ECO:0000313" key="3">
    <source>
        <dbReference type="Proteomes" id="UP000325032"/>
    </source>
</evidence>
<sequence>MKRLVFLMLALVLAVTAFVPAAAAKTQSTKGLEGLTEEQIEKSLKEIEYIFTKIIISDKEKGYTINEEELAKSHYTNAEKNGMIAFAKLMNQEATTKSNTVTRCVEDAVGIAKGTLKHLQKAIDKGDWMTVAVYLGGMGLAIKPSVLFVFMLFCGAPVAKIAPAQYE</sequence>
<dbReference type="EMBL" id="CP043404">
    <property type="protein sequence ID" value="QEK64005.1"/>
    <property type="molecule type" value="Genomic_DNA"/>
</dbReference>
<dbReference type="AlphaFoldDB" id="A0A5C0WII1"/>